<dbReference type="OrthoDB" id="7836994at2"/>
<dbReference type="Pfam" id="PF01370">
    <property type="entry name" value="Epimerase"/>
    <property type="match status" value="1"/>
</dbReference>
<feature type="domain" description="NAD-dependent epimerase/dehydratase" evidence="1">
    <location>
        <begin position="6"/>
        <end position="210"/>
    </location>
</feature>
<organism evidence="2 3">
    <name type="scientific">Flavimaricola marinus</name>
    <dbReference type="NCBI Taxonomy" id="1819565"/>
    <lineage>
        <taxon>Bacteria</taxon>
        <taxon>Pseudomonadati</taxon>
        <taxon>Pseudomonadota</taxon>
        <taxon>Alphaproteobacteria</taxon>
        <taxon>Rhodobacterales</taxon>
        <taxon>Paracoccaceae</taxon>
        <taxon>Flavimaricola</taxon>
    </lineage>
</organism>
<dbReference type="GO" id="GO:0004029">
    <property type="term" value="F:aldehyde dehydrogenase (NAD+) activity"/>
    <property type="evidence" value="ECO:0007669"/>
    <property type="project" value="TreeGrafter"/>
</dbReference>
<dbReference type="GO" id="GO:0016853">
    <property type="term" value="F:isomerase activity"/>
    <property type="evidence" value="ECO:0007669"/>
    <property type="project" value="UniProtKB-KW"/>
</dbReference>
<accession>A0A238LB27</accession>
<name>A0A238LB27_9RHOB</name>
<dbReference type="InterPro" id="IPR001509">
    <property type="entry name" value="Epimerase_deHydtase"/>
</dbReference>
<keyword evidence="3" id="KW-1185">Reference proteome</keyword>
<reference evidence="2 3" key="1">
    <citation type="submission" date="2017-05" db="EMBL/GenBank/DDBJ databases">
        <authorList>
            <person name="Song R."/>
            <person name="Chenine A.L."/>
            <person name="Ruprecht R.M."/>
        </authorList>
    </citation>
    <scope>NUCLEOTIDE SEQUENCE [LARGE SCALE GENOMIC DNA]</scope>
    <source>
        <strain evidence="2 3">CECT 8899</strain>
    </source>
</reference>
<sequence>MGLNLLVTGAGGFLGQAVVTAAMARGHWVRAIVRRETTLADGAVAEICDLGRDAIDLTGIDAVIHCAAALSGDDAAQERDTVAPTRALVAAIAGMDRPPRLVLTSSLSVYEYRSLASGSTLTEHAALETDADSRDAYTRAKLAQEAVAQEALTDLWLIRAGLIYGPGRVWNAHLGVGIGPMLVRIGGTGELPLIHLTDCAEAMVLAAETPIGEPRPLNLIGDDLPDRSRFITAFRSSGWPKVVVPLPWQILDAVRRLLRPFPGLPGLLRPASLRARMMPLRYVNDAAKSALGWKPQIPFDAGIAAALKVTR</sequence>
<dbReference type="InterPro" id="IPR036291">
    <property type="entry name" value="NAD(P)-bd_dom_sf"/>
</dbReference>
<dbReference type="InterPro" id="IPR051783">
    <property type="entry name" value="NAD(P)-dependent_oxidoreduct"/>
</dbReference>
<dbReference type="RefSeq" id="WP_093991000.1">
    <property type="nucleotide sequence ID" value="NZ_FXZK01000001.1"/>
</dbReference>
<proteinExistence type="predicted"/>
<dbReference type="EMBL" id="FXZK01000001">
    <property type="protein sequence ID" value="SMY06879.1"/>
    <property type="molecule type" value="Genomic_DNA"/>
</dbReference>
<evidence type="ECO:0000259" key="1">
    <source>
        <dbReference type="Pfam" id="PF01370"/>
    </source>
</evidence>
<dbReference type="PANTHER" id="PTHR48079">
    <property type="entry name" value="PROTEIN YEEZ"/>
    <property type="match status" value="1"/>
</dbReference>
<evidence type="ECO:0000313" key="2">
    <source>
        <dbReference type="EMBL" id="SMY06879.1"/>
    </source>
</evidence>
<protein>
    <submittedName>
        <fullName evidence="2">3 beta-hydroxysteroid dehydrogenase/Delta 5--&gt;4-isomerase</fullName>
    </submittedName>
</protein>
<dbReference type="GO" id="GO:0005737">
    <property type="term" value="C:cytoplasm"/>
    <property type="evidence" value="ECO:0007669"/>
    <property type="project" value="TreeGrafter"/>
</dbReference>
<dbReference type="AlphaFoldDB" id="A0A238LB27"/>
<dbReference type="PANTHER" id="PTHR48079:SF6">
    <property type="entry name" value="NAD(P)-BINDING DOMAIN-CONTAINING PROTEIN-RELATED"/>
    <property type="match status" value="1"/>
</dbReference>
<keyword evidence="2" id="KW-0413">Isomerase</keyword>
<dbReference type="SUPFAM" id="SSF51735">
    <property type="entry name" value="NAD(P)-binding Rossmann-fold domains"/>
    <property type="match status" value="1"/>
</dbReference>
<gene>
    <name evidence="2" type="ORF">LOM8899_01009</name>
</gene>
<dbReference type="Gene3D" id="3.40.50.720">
    <property type="entry name" value="NAD(P)-binding Rossmann-like Domain"/>
    <property type="match status" value="1"/>
</dbReference>
<evidence type="ECO:0000313" key="3">
    <source>
        <dbReference type="Proteomes" id="UP000201613"/>
    </source>
</evidence>
<dbReference type="Proteomes" id="UP000201613">
    <property type="component" value="Unassembled WGS sequence"/>
</dbReference>